<reference evidence="1 2" key="1">
    <citation type="submission" date="2023-08" db="EMBL/GenBank/DDBJ databases">
        <title>Comparative genomics and taxonomic characterization of three novel marine species of genus Marivirga.</title>
        <authorList>
            <person name="Muhammad N."/>
            <person name="Kim S.-G."/>
        </authorList>
    </citation>
    <scope>NUCLEOTIDE SEQUENCE [LARGE SCALE GENOMIC DNA]</scope>
    <source>
        <strain evidence="1 2">BDSF4-3</strain>
    </source>
</reference>
<dbReference type="RefSeq" id="WP_308349222.1">
    <property type="nucleotide sequence ID" value="NZ_CP129971.1"/>
</dbReference>
<organism evidence="1 2">
    <name type="scientific">Marivirga salinarum</name>
    <dbReference type="NCBI Taxonomy" id="3059078"/>
    <lineage>
        <taxon>Bacteria</taxon>
        <taxon>Pseudomonadati</taxon>
        <taxon>Bacteroidota</taxon>
        <taxon>Cytophagia</taxon>
        <taxon>Cytophagales</taxon>
        <taxon>Marivirgaceae</taxon>
        <taxon>Marivirga</taxon>
    </lineage>
</organism>
<name>A0AA49GDA0_9BACT</name>
<keyword evidence="2" id="KW-1185">Reference proteome</keyword>
<dbReference type="EMBL" id="CP129971">
    <property type="protein sequence ID" value="WKK77858.2"/>
    <property type="molecule type" value="Genomic_DNA"/>
</dbReference>
<gene>
    <name evidence="1" type="ORF">QYS49_12715</name>
</gene>
<dbReference type="KEGG" id="msaa:QYS49_12715"/>
<evidence type="ECO:0000313" key="1">
    <source>
        <dbReference type="EMBL" id="WKK77858.2"/>
    </source>
</evidence>
<dbReference type="AlphaFoldDB" id="A0AA49GDA0"/>
<dbReference type="Proteomes" id="UP001230496">
    <property type="component" value="Chromosome"/>
</dbReference>
<accession>A0AA49GDA0</accession>
<dbReference type="PROSITE" id="PS51257">
    <property type="entry name" value="PROKAR_LIPOPROTEIN"/>
    <property type="match status" value="1"/>
</dbReference>
<sequence>MKRIIYLSIFFGVVIFSSCKETPPIEPDVNNITVNNDVKDSLNIAEQLAMLNKAGEFYNVNMKILDGTTPIEGAEVKLTSSLDGELIELIEVSDASGNIIFDEVTVGGNIIEIKKEGYYSALGLIDFKFERGYNYEVIDDVVAPITKNESAIIPLYNKGNGTNTAKIKGKVSIETDLTNSTTEVVKNQLLRADFSGNIVNVSEGISFSEYSLNVEGGLGEAFTNEEGEYEITIPTGNDGVSVNLLIPQLRLKQKLAYFPTDSEEPVLDSVMTTFGHNSMVTDIPFVRGVQVNVPEPEAAGRGFQISNITKAGRQMFGINGGYYSSYRIFSSNENQQRDEMEFLFTPGSGYETIPTVEVSDSTGEGAELIVLGEHAIQSVTLDSSAQYTANRWINFNIRAYYSTSYGSEHYNIFYDNIYTDANGEITQEKIDETLTFAFENRDWFGNNYGFYHGYQVDSIVATFYDSYNTEAKSKINISYDTRIGGLQIESNGENYTDPSISFKGGNPEEAANFEMIEFKTRWNFELDNSNNTSPYVAMPSIGFEYLEENEYMTSDRLVDENGDVKDLSQVTESDAGEVVFADGENYATFFYSVDAPVSFITEPTHSKAELFLDVLNGQIGDWNVSNLSTGRGYTEKFTVEVVPTFPEISGNGAEIQILGGSIKGDEYIWDGNYNIKNRGEGYVHNVNYAEERAFNISANLNNLFLRPQEEFIVEIDYGTGKR</sequence>
<evidence type="ECO:0000313" key="2">
    <source>
        <dbReference type="Proteomes" id="UP001230496"/>
    </source>
</evidence>
<protein>
    <submittedName>
        <fullName evidence="1">Uncharacterized protein</fullName>
    </submittedName>
</protein>
<proteinExistence type="predicted"/>